<comment type="catalytic activity">
    <reaction evidence="1">
        <text>ATP + protein L-histidine = ADP + protein N-phospho-L-histidine.</text>
        <dbReference type="EC" id="2.7.13.3"/>
    </reaction>
</comment>
<protein>
    <recommendedName>
        <fullName evidence="3">histidine kinase</fullName>
        <ecNumber evidence="3">2.7.13.3</ecNumber>
    </recommendedName>
</protein>
<dbReference type="InterPro" id="IPR005467">
    <property type="entry name" value="His_kinase_dom"/>
</dbReference>
<evidence type="ECO:0000259" key="12">
    <source>
        <dbReference type="PROSITE" id="PS50109"/>
    </source>
</evidence>
<organism evidence="13 14">
    <name type="scientific">Anaerococcus kampingae</name>
    <dbReference type="NCBI Taxonomy" id="3115614"/>
    <lineage>
        <taxon>Bacteria</taxon>
        <taxon>Bacillati</taxon>
        <taxon>Bacillota</taxon>
        <taxon>Tissierellia</taxon>
        <taxon>Tissierellales</taxon>
        <taxon>Peptoniphilaceae</taxon>
        <taxon>Anaerococcus</taxon>
    </lineage>
</organism>
<reference evidence="13 14" key="1">
    <citation type="journal article" date="2025" name="Anaerobe">
        <title>Description of Anaerococcus kampingiae sp. nov., Anaerococcus groningensis sp. nov., Anaerococcus martiniensis sp. nov., and Anaerococcus cruorum sp. nov., isolated from human clinical specimens.</title>
        <authorList>
            <person name="Boiten K.E."/>
            <person name="Meijer J."/>
            <person name="van Wezel E.M."/>
            <person name="Veloo A.C.M."/>
        </authorList>
    </citation>
    <scope>NUCLEOTIDE SEQUENCE [LARGE SCALE GENOMIC DNA]</scope>
    <source>
        <strain evidence="13 14">ENR0874</strain>
    </source>
</reference>
<evidence type="ECO:0000256" key="2">
    <source>
        <dbReference type="ARBA" id="ARBA00004651"/>
    </source>
</evidence>
<dbReference type="GO" id="GO:0004673">
    <property type="term" value="F:protein histidine kinase activity"/>
    <property type="evidence" value="ECO:0007669"/>
    <property type="project" value="UniProtKB-EC"/>
</dbReference>
<dbReference type="Pfam" id="PF02518">
    <property type="entry name" value="HATPase_c"/>
    <property type="match status" value="1"/>
</dbReference>
<dbReference type="PANTHER" id="PTHR45453:SF2">
    <property type="entry name" value="HISTIDINE KINASE"/>
    <property type="match status" value="1"/>
</dbReference>
<keyword evidence="14" id="KW-1185">Reference proteome</keyword>
<feature type="transmembrane region" description="Helical" evidence="11">
    <location>
        <begin position="38"/>
        <end position="56"/>
    </location>
</feature>
<dbReference type="Gene3D" id="3.30.565.10">
    <property type="entry name" value="Histidine kinase-like ATPase, C-terminal domain"/>
    <property type="match status" value="1"/>
</dbReference>
<evidence type="ECO:0000256" key="1">
    <source>
        <dbReference type="ARBA" id="ARBA00000085"/>
    </source>
</evidence>
<keyword evidence="5 13" id="KW-0808">Transferase</keyword>
<evidence type="ECO:0000256" key="4">
    <source>
        <dbReference type="ARBA" id="ARBA00022475"/>
    </source>
</evidence>
<evidence type="ECO:0000256" key="9">
    <source>
        <dbReference type="ARBA" id="ARBA00023012"/>
    </source>
</evidence>
<evidence type="ECO:0000256" key="6">
    <source>
        <dbReference type="ARBA" id="ARBA00022692"/>
    </source>
</evidence>
<dbReference type="SMART" id="SM00387">
    <property type="entry name" value="HATPase_c"/>
    <property type="match status" value="1"/>
</dbReference>
<dbReference type="InterPro" id="IPR003594">
    <property type="entry name" value="HATPase_dom"/>
</dbReference>
<dbReference type="InterPro" id="IPR050351">
    <property type="entry name" value="BphY/WalK/GraS-like"/>
</dbReference>
<comment type="caution">
    <text evidence="13">The sequence shown here is derived from an EMBL/GenBank/DDBJ whole genome shotgun (WGS) entry which is preliminary data.</text>
</comment>
<keyword evidence="7 13" id="KW-0418">Kinase</keyword>
<keyword evidence="9" id="KW-0902">Two-component regulatory system</keyword>
<dbReference type="EMBL" id="JBGMEF010000001">
    <property type="protein sequence ID" value="MFO3666237.1"/>
    <property type="molecule type" value="Genomic_DNA"/>
</dbReference>
<dbReference type="PROSITE" id="PS50109">
    <property type="entry name" value="HIS_KIN"/>
    <property type="match status" value="1"/>
</dbReference>
<dbReference type="SUPFAM" id="SSF55874">
    <property type="entry name" value="ATPase domain of HSP90 chaperone/DNA topoisomerase II/histidine kinase"/>
    <property type="match status" value="1"/>
</dbReference>
<feature type="domain" description="Histidine kinase" evidence="12">
    <location>
        <begin position="113"/>
        <end position="313"/>
    </location>
</feature>
<comment type="subcellular location">
    <subcellularLocation>
        <location evidence="2">Cell membrane</location>
        <topology evidence="2">Multi-pass membrane protein</topology>
    </subcellularLocation>
</comment>
<keyword evidence="6 11" id="KW-0812">Transmembrane</keyword>
<feature type="transmembrane region" description="Helical" evidence="11">
    <location>
        <begin position="14"/>
        <end position="32"/>
    </location>
</feature>
<evidence type="ECO:0000256" key="5">
    <source>
        <dbReference type="ARBA" id="ARBA00022679"/>
    </source>
</evidence>
<evidence type="ECO:0000256" key="11">
    <source>
        <dbReference type="SAM" id="Phobius"/>
    </source>
</evidence>
<evidence type="ECO:0000313" key="14">
    <source>
        <dbReference type="Proteomes" id="UP001637994"/>
    </source>
</evidence>
<keyword evidence="8 11" id="KW-1133">Transmembrane helix</keyword>
<evidence type="ECO:0000256" key="8">
    <source>
        <dbReference type="ARBA" id="ARBA00022989"/>
    </source>
</evidence>
<evidence type="ECO:0000313" key="13">
    <source>
        <dbReference type="EMBL" id="MFO3666237.1"/>
    </source>
</evidence>
<dbReference type="PANTHER" id="PTHR45453">
    <property type="entry name" value="PHOSPHATE REGULON SENSOR PROTEIN PHOR"/>
    <property type="match status" value="1"/>
</dbReference>
<gene>
    <name evidence="13" type="ORF">ACCQ42_00350</name>
</gene>
<dbReference type="InterPro" id="IPR036890">
    <property type="entry name" value="HATPase_C_sf"/>
</dbReference>
<dbReference type="EC" id="2.7.13.3" evidence="3"/>
<keyword evidence="10 11" id="KW-0472">Membrane</keyword>
<evidence type="ECO:0000256" key="3">
    <source>
        <dbReference type="ARBA" id="ARBA00012438"/>
    </source>
</evidence>
<dbReference type="Proteomes" id="UP001637994">
    <property type="component" value="Unassembled WGS sequence"/>
</dbReference>
<proteinExistence type="predicted"/>
<evidence type="ECO:0000256" key="7">
    <source>
        <dbReference type="ARBA" id="ARBA00022777"/>
    </source>
</evidence>
<name>A0ABW9MAB1_9FIRM</name>
<accession>A0ABW9MAB1</accession>
<evidence type="ECO:0000256" key="10">
    <source>
        <dbReference type="ARBA" id="ARBA00023136"/>
    </source>
</evidence>
<keyword evidence="4" id="KW-1003">Cell membrane</keyword>
<dbReference type="RefSeq" id="WP_410035032.1">
    <property type="nucleotide sequence ID" value="NZ_JBGMEF010000001.1"/>
</dbReference>
<sequence>MFNFKCAIRENKRLLIFFAIITFIYNLIFLAFNLQRFVIIYGLIINIFILLSFLLYDSQKEKENNFEKILRSKNLDYKAQLIADEYCFLDEKYKNLLVDYKDMEEATKNFYGLWIHEIKTPLAENRLILAEDNPDIDLLIKNNKRMEAYLDILLGFVRFSSKTNDYIFKEVLIEPLVKNLIRDKSYDFISKNISLDLGDLSYKTITDGKWLSFIISQLINNSLKYSRDAGKIKIYFEDDSLIIEDNGIGIKKSDLARVFEMGYTGENGRAFGSSTGLGLYLVKSIGKDLNLSISIDSKEGSYTKIAIKFDKLTKL</sequence>